<comment type="caution">
    <text evidence="6">The sequence shown here is derived from an EMBL/GenBank/DDBJ whole genome shotgun (WGS) entry which is preliminary data.</text>
</comment>
<dbReference type="PROSITE" id="PS50026">
    <property type="entry name" value="EGF_3"/>
    <property type="match status" value="1"/>
</dbReference>
<organism evidence="6 7">
    <name type="scientific">Aduncisulcus paluster</name>
    <dbReference type="NCBI Taxonomy" id="2918883"/>
    <lineage>
        <taxon>Eukaryota</taxon>
        <taxon>Metamonada</taxon>
        <taxon>Carpediemonas-like organisms</taxon>
        <taxon>Aduncisulcus</taxon>
    </lineage>
</organism>
<keyword evidence="7" id="KW-1185">Reference proteome</keyword>
<proteinExistence type="predicted"/>
<dbReference type="PROSITE" id="PS01186">
    <property type="entry name" value="EGF_2"/>
    <property type="match status" value="2"/>
</dbReference>
<dbReference type="Gene3D" id="2.10.25.10">
    <property type="entry name" value="Laminin"/>
    <property type="match status" value="1"/>
</dbReference>
<evidence type="ECO:0000256" key="3">
    <source>
        <dbReference type="ARBA" id="ARBA00023157"/>
    </source>
</evidence>
<evidence type="ECO:0000259" key="5">
    <source>
        <dbReference type="PROSITE" id="PS50026"/>
    </source>
</evidence>
<evidence type="ECO:0000256" key="4">
    <source>
        <dbReference type="PROSITE-ProRule" id="PRU00076"/>
    </source>
</evidence>
<dbReference type="Gene3D" id="3.80.10.10">
    <property type="entry name" value="Ribonuclease Inhibitor"/>
    <property type="match status" value="1"/>
</dbReference>
<dbReference type="SMART" id="SM00181">
    <property type="entry name" value="EGF"/>
    <property type="match status" value="4"/>
</dbReference>
<keyword evidence="1 4" id="KW-0245">EGF-like domain</keyword>
<dbReference type="PROSITE" id="PS00022">
    <property type="entry name" value="EGF_1"/>
    <property type="match status" value="1"/>
</dbReference>
<comment type="caution">
    <text evidence="4">Lacks conserved residue(s) required for the propagation of feature annotation.</text>
</comment>
<dbReference type="InterPro" id="IPR032675">
    <property type="entry name" value="LRR_dom_sf"/>
</dbReference>
<dbReference type="InterPro" id="IPR051216">
    <property type="entry name" value="Teneurin"/>
</dbReference>
<feature type="non-terminal residue" evidence="6">
    <location>
        <position position="1"/>
    </location>
</feature>
<dbReference type="PANTHER" id="PTHR11219:SF69">
    <property type="entry name" value="TENEURIN-A"/>
    <property type="match status" value="1"/>
</dbReference>
<keyword evidence="3 4" id="KW-1015">Disulfide bond</keyword>
<accession>A0ABQ5K0R0</accession>
<gene>
    <name evidence="6" type="ORF">ADUPG1_011638</name>
</gene>
<sequence>HALAENIVCTQTKSGSNTWFAVCASDSFTTYSSASSISCVRATASSNNCIGGCAYGYECRSLSDSSTSGHCVEVIADDALHSCVEDLFEANSDHADDTVSPVLFSVASLKTLVTGFDDTPVLSCSGANVSDLAGIEHLTEITLIDLSCKDSSNYSDTMSDINISDFSLDSLTHLTNLQSLDLSQCIGIADSISHLSGIFNSLEELYLNNITLSEESISNISNFSNISRLEVNSCGLDVIIDMSLSSDSLLYLDIGSNSITYLLPIFVNSLYKLEVLIANDNNIVDPSPLYMLQDSLFTLDLSYNNICGIDEDDFESHFSLTADPGFGFVMSPQNGCFCSPIPSLSDNKISQLLFYISDTSSYCECNIGKGGSTCAEEMCLVNEEGQLCSGVGACAKDSTGEYHCSSCAQGYILNDDSSDCVSACSENYCGDHGQCIGINECLCDTGWSGNQCNIDSCGSELCSGSDHGECLRISPTKHECSCYLGWNGSTCSDEGCGLLSSGETACYDHGTCVQDDSGSSYCYCSPGWDVATACNTVNGDCGDSADSFCSGNSGECVSIDYLTGE</sequence>
<dbReference type="PANTHER" id="PTHR11219">
    <property type="entry name" value="TENEURIN AND N-ACETYLGLUCOSAMINE-1-PHOSPHODIESTER ALPHA-N-ACETYLGLUCOSAMINIDASE"/>
    <property type="match status" value="1"/>
</dbReference>
<dbReference type="InterPro" id="IPR001611">
    <property type="entry name" value="Leu-rich_rpt"/>
</dbReference>
<feature type="domain" description="EGF-like" evidence="5">
    <location>
        <begin position="453"/>
        <end position="492"/>
    </location>
</feature>
<reference evidence="6" key="1">
    <citation type="submission" date="2022-03" db="EMBL/GenBank/DDBJ databases">
        <title>Draft genome sequence of Aduncisulcus paluster, a free-living microaerophilic Fornicata.</title>
        <authorList>
            <person name="Yuyama I."/>
            <person name="Kume K."/>
            <person name="Tamura T."/>
            <person name="Inagaki Y."/>
            <person name="Hashimoto T."/>
        </authorList>
    </citation>
    <scope>NUCLEOTIDE SEQUENCE</scope>
    <source>
        <strain evidence="6">NY0171</strain>
    </source>
</reference>
<feature type="non-terminal residue" evidence="6">
    <location>
        <position position="565"/>
    </location>
</feature>
<dbReference type="Proteomes" id="UP001057375">
    <property type="component" value="Unassembled WGS sequence"/>
</dbReference>
<name>A0ABQ5K0R0_9EUKA</name>
<evidence type="ECO:0000313" key="7">
    <source>
        <dbReference type="Proteomes" id="UP001057375"/>
    </source>
</evidence>
<dbReference type="InterPro" id="IPR000742">
    <property type="entry name" value="EGF"/>
</dbReference>
<dbReference type="EMBL" id="BQXS01012150">
    <property type="protein sequence ID" value="GKT20073.1"/>
    <property type="molecule type" value="Genomic_DNA"/>
</dbReference>
<dbReference type="PROSITE" id="PS51450">
    <property type="entry name" value="LRR"/>
    <property type="match status" value="1"/>
</dbReference>
<evidence type="ECO:0000256" key="1">
    <source>
        <dbReference type="ARBA" id="ARBA00022536"/>
    </source>
</evidence>
<protein>
    <recommendedName>
        <fullName evidence="5">EGF-like domain-containing protein</fullName>
    </recommendedName>
</protein>
<feature type="disulfide bond" evidence="4">
    <location>
        <begin position="482"/>
        <end position="491"/>
    </location>
</feature>
<keyword evidence="2" id="KW-0677">Repeat</keyword>
<evidence type="ECO:0000256" key="2">
    <source>
        <dbReference type="ARBA" id="ARBA00022737"/>
    </source>
</evidence>
<dbReference type="SUPFAM" id="SSF52058">
    <property type="entry name" value="L domain-like"/>
    <property type="match status" value="1"/>
</dbReference>
<evidence type="ECO:0000313" key="6">
    <source>
        <dbReference type="EMBL" id="GKT20073.1"/>
    </source>
</evidence>